<dbReference type="RefSeq" id="WP_110297508.1">
    <property type="nucleotide sequence ID" value="NZ_QJJM01000002.1"/>
</dbReference>
<protein>
    <submittedName>
        <fullName evidence="3">Uncharacterized protein DUF1674</fullName>
    </submittedName>
</protein>
<evidence type="ECO:0000256" key="2">
    <source>
        <dbReference type="SAM" id="MobiDB-lite"/>
    </source>
</evidence>
<name>A0A2V3V9T3_9SPHN</name>
<reference evidence="3 4" key="1">
    <citation type="submission" date="2018-05" db="EMBL/GenBank/DDBJ databases">
        <title>Genomic Encyclopedia of Type Strains, Phase IV (KMG-IV): sequencing the most valuable type-strain genomes for metagenomic binning, comparative biology and taxonomic classification.</title>
        <authorList>
            <person name="Goeker M."/>
        </authorList>
    </citation>
    <scope>NUCLEOTIDE SEQUENCE [LARGE SCALE GENOMIC DNA]</scope>
    <source>
        <strain evidence="3 4">DSM 3183</strain>
    </source>
</reference>
<dbReference type="Pfam" id="PF07896">
    <property type="entry name" value="DUF1674"/>
    <property type="match status" value="1"/>
</dbReference>
<dbReference type="EMBL" id="QJJM01000002">
    <property type="protein sequence ID" value="PXW78407.1"/>
    <property type="molecule type" value="Genomic_DNA"/>
</dbReference>
<keyword evidence="4" id="KW-1185">Reference proteome</keyword>
<comment type="similarity">
    <text evidence="1">Belongs to the SDHAF4 family.</text>
</comment>
<feature type="region of interest" description="Disordered" evidence="2">
    <location>
        <begin position="1"/>
        <end position="48"/>
    </location>
</feature>
<gene>
    <name evidence="3" type="ORF">C7451_10277</name>
</gene>
<dbReference type="Proteomes" id="UP000248014">
    <property type="component" value="Unassembled WGS sequence"/>
</dbReference>
<comment type="caution">
    <text evidence="3">The sequence shown here is derived from an EMBL/GenBank/DDBJ whole genome shotgun (WGS) entry which is preliminary data.</text>
</comment>
<proteinExistence type="inferred from homology"/>
<dbReference type="OrthoDB" id="8481828at2"/>
<evidence type="ECO:0000256" key="1">
    <source>
        <dbReference type="ARBA" id="ARBA00005701"/>
    </source>
</evidence>
<dbReference type="InterPro" id="IPR012875">
    <property type="entry name" value="SDHF4"/>
</dbReference>
<evidence type="ECO:0000313" key="3">
    <source>
        <dbReference type="EMBL" id="PXW78407.1"/>
    </source>
</evidence>
<organism evidence="3 4">
    <name type="scientific">Blastomonas natatoria</name>
    <dbReference type="NCBI Taxonomy" id="34015"/>
    <lineage>
        <taxon>Bacteria</taxon>
        <taxon>Pseudomonadati</taxon>
        <taxon>Pseudomonadota</taxon>
        <taxon>Alphaproteobacteria</taxon>
        <taxon>Sphingomonadales</taxon>
        <taxon>Sphingomonadaceae</taxon>
        <taxon>Blastomonas</taxon>
    </lineage>
</organism>
<dbReference type="AlphaFoldDB" id="A0A2V3V9T3"/>
<sequence length="59" mass="6448">MPETPRATRRPDHVKPPAHWGKSPPVPAPQPIAQGDAEEAAKGPTRFGDWEHKGIAIDF</sequence>
<evidence type="ECO:0000313" key="4">
    <source>
        <dbReference type="Proteomes" id="UP000248014"/>
    </source>
</evidence>
<accession>A0A2V3V9T3</accession>